<evidence type="ECO:0000256" key="4">
    <source>
        <dbReference type="ARBA" id="ARBA00036882"/>
    </source>
</evidence>
<proteinExistence type="inferred from homology"/>
<dbReference type="Gene3D" id="3.10.290.10">
    <property type="entry name" value="RNA-binding S4 domain"/>
    <property type="match status" value="1"/>
</dbReference>
<dbReference type="PANTHER" id="PTHR21600">
    <property type="entry name" value="MITOCHONDRIAL RNA PSEUDOURIDINE SYNTHASE"/>
    <property type="match status" value="1"/>
</dbReference>
<evidence type="ECO:0000256" key="3">
    <source>
        <dbReference type="ARBA" id="ARBA00023235"/>
    </source>
</evidence>
<dbReference type="InterPro" id="IPR036986">
    <property type="entry name" value="S4_RNA-bd_sf"/>
</dbReference>
<dbReference type="GO" id="GO:0000455">
    <property type="term" value="P:enzyme-directed rRNA pseudouridine synthesis"/>
    <property type="evidence" value="ECO:0007669"/>
    <property type="project" value="UniProtKB-ARBA"/>
</dbReference>
<dbReference type="InterPro" id="IPR006224">
    <property type="entry name" value="PsdUridine_synth_RluA-like_CS"/>
</dbReference>
<dbReference type="KEGG" id="fil:BN1229_v1_0068"/>
<dbReference type="CDD" id="cd02869">
    <property type="entry name" value="PseudoU_synth_RluA_like"/>
    <property type="match status" value="1"/>
</dbReference>
<gene>
    <name evidence="10" type="primary">rluD</name>
    <name evidence="10" type="ORF">YBN1229_v1_0070</name>
</gene>
<dbReference type="RefSeq" id="WP_046479738.1">
    <property type="nucleotide sequence ID" value="NZ_LN829118.1"/>
</dbReference>
<comment type="similarity">
    <text evidence="1 8">Belongs to the pseudouridine synthase RluA family.</text>
</comment>
<evidence type="ECO:0000256" key="6">
    <source>
        <dbReference type="PIRSR" id="PIRSR606225-1"/>
    </source>
</evidence>
<evidence type="ECO:0000256" key="7">
    <source>
        <dbReference type="PROSITE-ProRule" id="PRU00182"/>
    </source>
</evidence>
<dbReference type="InterPro" id="IPR020103">
    <property type="entry name" value="PsdUridine_synth_cat_dom_sf"/>
</dbReference>
<dbReference type="Pfam" id="PF01479">
    <property type="entry name" value="S4"/>
    <property type="match status" value="1"/>
</dbReference>
<dbReference type="PROSITE" id="PS01129">
    <property type="entry name" value="PSI_RLU"/>
    <property type="match status" value="1"/>
</dbReference>
<protein>
    <recommendedName>
        <fullName evidence="8">Pseudouridine synthase</fullName>
        <ecNumber evidence="8">5.4.99.-</ecNumber>
    </recommendedName>
</protein>
<comment type="catalytic activity">
    <reaction evidence="4">
        <text>uridine(1911/1915/1917) in 23S rRNA = pseudouridine(1911/1915/1917) in 23S rRNA</text>
        <dbReference type="Rhea" id="RHEA:42524"/>
        <dbReference type="Rhea" id="RHEA-COMP:10097"/>
        <dbReference type="Rhea" id="RHEA-COMP:10098"/>
        <dbReference type="ChEBI" id="CHEBI:65314"/>
        <dbReference type="ChEBI" id="CHEBI:65315"/>
        <dbReference type="EC" id="5.4.99.23"/>
    </reaction>
</comment>
<evidence type="ECO:0000313" key="10">
    <source>
        <dbReference type="EMBL" id="CPR14791.1"/>
    </source>
</evidence>
<dbReference type="KEGG" id="fiy:BN1229_v1_0070"/>
<dbReference type="PANTHER" id="PTHR21600:SF44">
    <property type="entry name" value="RIBOSOMAL LARGE SUBUNIT PSEUDOURIDINE SYNTHASE D"/>
    <property type="match status" value="1"/>
</dbReference>
<accession>A0A0D6J9R5</accession>
<evidence type="ECO:0000256" key="5">
    <source>
        <dbReference type="ARBA" id="ARBA00056072"/>
    </source>
</evidence>
<keyword evidence="3 8" id="KW-0413">Isomerase</keyword>
<dbReference type="InterPro" id="IPR006225">
    <property type="entry name" value="PsdUridine_synth_RluC/D"/>
</dbReference>
<evidence type="ECO:0000256" key="1">
    <source>
        <dbReference type="ARBA" id="ARBA00010876"/>
    </source>
</evidence>
<evidence type="ECO:0000313" key="11">
    <source>
        <dbReference type="Proteomes" id="UP000033187"/>
    </source>
</evidence>
<keyword evidence="2 7" id="KW-0694">RNA-binding</keyword>
<dbReference type="CDD" id="cd00165">
    <property type="entry name" value="S4"/>
    <property type="match status" value="1"/>
</dbReference>
<organism evidence="10 11">
    <name type="scientific">Candidatus Filomicrobium marinum</name>
    <dbReference type="NCBI Taxonomy" id="1608628"/>
    <lineage>
        <taxon>Bacteria</taxon>
        <taxon>Pseudomonadati</taxon>
        <taxon>Pseudomonadota</taxon>
        <taxon>Alphaproteobacteria</taxon>
        <taxon>Hyphomicrobiales</taxon>
        <taxon>Hyphomicrobiaceae</taxon>
        <taxon>Filomicrobium</taxon>
    </lineage>
</organism>
<dbReference type="GO" id="GO:0160140">
    <property type="term" value="F:23S rRNA pseudouridine(1911/1915/1917) synthase activity"/>
    <property type="evidence" value="ECO:0007669"/>
    <property type="project" value="UniProtKB-EC"/>
</dbReference>
<dbReference type="InterPro" id="IPR002942">
    <property type="entry name" value="S4_RNA-bd"/>
</dbReference>
<feature type="active site" evidence="6">
    <location>
        <position position="150"/>
    </location>
</feature>
<dbReference type="InterPro" id="IPR006145">
    <property type="entry name" value="PsdUridine_synth_RsuA/RluA"/>
</dbReference>
<dbReference type="EC" id="5.4.99.-" evidence="8"/>
<dbReference type="SUPFAM" id="SSF55174">
    <property type="entry name" value="Alpha-L RNA-binding motif"/>
    <property type="match status" value="1"/>
</dbReference>
<sequence>MKVDEDKTAESDVREFFASAEDVGERIDKWLVGKLPNFSRSRIQALVREGAVWSGGRILSNPGERIKADEAYRIIVPDAVPEPPRAQPIALNIVYEDAHLIVVDKPAGLVVHPGAGHSSGTLVNALIAHCGESLSAVGGPERQGIVHRLDKDTSGLLVVAKDDATHQGLAEQFVSHGLDGRLRRSYIALSWGEPDRNRGQIEANLGRSPQNRTKMAVVAPEEGRHAVTHYEVLRTFDAPSAPKLVSLMRLVLETGRTHQIRVHLAHIRHPVLGDPVYGSGFKASARRLGPAARTALERLGRQALHAAELAFEHPVTGEQLSFESPLPDDMVRLVECLEAGN</sequence>
<dbReference type="PROSITE" id="PS50889">
    <property type="entry name" value="S4"/>
    <property type="match status" value="1"/>
</dbReference>
<comment type="catalytic activity">
    <reaction evidence="8">
        <text>a uridine in RNA = a pseudouridine in RNA</text>
        <dbReference type="Rhea" id="RHEA:48348"/>
        <dbReference type="Rhea" id="RHEA-COMP:12068"/>
        <dbReference type="Rhea" id="RHEA-COMP:12069"/>
        <dbReference type="ChEBI" id="CHEBI:65314"/>
        <dbReference type="ChEBI" id="CHEBI:65315"/>
    </reaction>
</comment>
<dbReference type="SUPFAM" id="SSF55120">
    <property type="entry name" value="Pseudouridine synthase"/>
    <property type="match status" value="1"/>
</dbReference>
<dbReference type="Gene3D" id="3.30.2350.10">
    <property type="entry name" value="Pseudouridine synthase"/>
    <property type="match status" value="1"/>
</dbReference>
<keyword evidence="11" id="KW-1185">Reference proteome</keyword>
<evidence type="ECO:0000256" key="2">
    <source>
        <dbReference type="ARBA" id="ARBA00022884"/>
    </source>
</evidence>
<dbReference type="NCBIfam" id="TIGR00005">
    <property type="entry name" value="rluA_subfam"/>
    <property type="match status" value="1"/>
</dbReference>
<dbReference type="Proteomes" id="UP000033187">
    <property type="component" value="Chromosome 1"/>
</dbReference>
<dbReference type="FunFam" id="3.30.2350.10:FF:000006">
    <property type="entry name" value="Pseudouridine synthase"/>
    <property type="match status" value="1"/>
</dbReference>
<evidence type="ECO:0000259" key="9">
    <source>
        <dbReference type="SMART" id="SM00363"/>
    </source>
</evidence>
<dbReference type="EMBL" id="LN829119">
    <property type="protein sequence ID" value="CPR14791.1"/>
    <property type="molecule type" value="Genomic_DNA"/>
</dbReference>
<dbReference type="Pfam" id="PF00849">
    <property type="entry name" value="PseudoU_synth_2"/>
    <property type="match status" value="1"/>
</dbReference>
<comment type="function">
    <text evidence="5">Responsible for synthesis of pseudouridine from uracil at positions 1911, 1915 and 1917 in 23S ribosomal RNA.</text>
</comment>
<dbReference type="SMART" id="SM00363">
    <property type="entry name" value="S4"/>
    <property type="match status" value="1"/>
</dbReference>
<dbReference type="AlphaFoldDB" id="A0A0D6J9R5"/>
<feature type="domain" description="RNA-binding S4" evidence="9">
    <location>
        <begin position="25"/>
        <end position="88"/>
    </location>
</feature>
<evidence type="ECO:0000256" key="8">
    <source>
        <dbReference type="RuleBase" id="RU362028"/>
    </source>
</evidence>
<reference evidence="11" key="1">
    <citation type="submission" date="2015-02" db="EMBL/GenBank/DDBJ databases">
        <authorList>
            <person name="Chooi Y.-H."/>
        </authorList>
    </citation>
    <scope>NUCLEOTIDE SEQUENCE [LARGE SCALE GENOMIC DNA]</scope>
    <source>
        <strain evidence="11">strain Y</strain>
    </source>
</reference>
<dbReference type="InterPro" id="IPR050188">
    <property type="entry name" value="RluA_PseudoU_synthase"/>
</dbReference>
<name>A0A0D6J9R5_9HYPH</name>
<dbReference type="GO" id="GO:0003723">
    <property type="term" value="F:RNA binding"/>
    <property type="evidence" value="ECO:0007669"/>
    <property type="project" value="UniProtKB-KW"/>
</dbReference>